<protein>
    <recommendedName>
        <fullName evidence="3">P-loop containing nucleoside triphosphate hydrolase protein</fullName>
    </recommendedName>
</protein>
<dbReference type="RefSeq" id="XP_046073357.1">
    <property type="nucleotide sequence ID" value="XM_046209519.1"/>
</dbReference>
<dbReference type="Gene3D" id="3.40.50.300">
    <property type="entry name" value="P-loop containing nucleotide triphosphate hydrolases"/>
    <property type="match status" value="1"/>
</dbReference>
<proteinExistence type="predicted"/>
<dbReference type="AlphaFoldDB" id="A0AAD4Q1T6"/>
<organism evidence="1 2">
    <name type="scientific">Talaromyces proteolyticus</name>
    <dbReference type="NCBI Taxonomy" id="1131652"/>
    <lineage>
        <taxon>Eukaryota</taxon>
        <taxon>Fungi</taxon>
        <taxon>Dikarya</taxon>
        <taxon>Ascomycota</taxon>
        <taxon>Pezizomycotina</taxon>
        <taxon>Eurotiomycetes</taxon>
        <taxon>Eurotiomycetidae</taxon>
        <taxon>Eurotiales</taxon>
        <taxon>Trichocomaceae</taxon>
        <taxon>Talaromyces</taxon>
        <taxon>Talaromyces sect. Bacilispori</taxon>
    </lineage>
</organism>
<gene>
    <name evidence="1" type="ORF">BGW36DRAFT_152123</name>
</gene>
<comment type="caution">
    <text evidence="1">The sequence shown here is derived from an EMBL/GenBank/DDBJ whole genome shotgun (WGS) entry which is preliminary data.</text>
</comment>
<dbReference type="EMBL" id="JAJTJA010000005">
    <property type="protein sequence ID" value="KAH8698893.1"/>
    <property type="molecule type" value="Genomic_DNA"/>
</dbReference>
<sequence length="380" mass="42605">MPNKPIFVATHPRACSTAFERVFMTRRESLQCIHEPFGDAFYYGPERLSVRYEADEEARKASGFNQSTFKTVFDRIERESTDGKRVFIKDIIHYLVPPDGKPASIAPSLLKVKRGIGTNGETNGHQPNGHTNGVNGTAHDVAVNGDASQKAPYPYGTEAEPGNPTVVPTELLSQFHFTFLIRDPHYSIPSYYRCTIPPLDEVTGFYDFYPSEAGYDEVRRVFDYLRQINLVGPRMAAAGVAANVVSNGVANGTNGHHGKKGNAEICVVDADDLLDSPAAMIEAYCKSVGIPYQPEMLTWDTEEDHAFARAAFEKWKGFHNDAIESKELKARCHTKAFKSEEEFDAEWRAKYGEKGARIIRETVDRNMADYHYMKQFALKV</sequence>
<dbReference type="Proteomes" id="UP001201262">
    <property type="component" value="Unassembled WGS sequence"/>
</dbReference>
<dbReference type="PANTHER" id="PTHR48312">
    <property type="match status" value="1"/>
</dbReference>
<name>A0AAD4Q1T6_9EURO</name>
<evidence type="ECO:0000313" key="2">
    <source>
        <dbReference type="Proteomes" id="UP001201262"/>
    </source>
</evidence>
<evidence type="ECO:0008006" key="3">
    <source>
        <dbReference type="Google" id="ProtNLM"/>
    </source>
</evidence>
<evidence type="ECO:0000313" key="1">
    <source>
        <dbReference type="EMBL" id="KAH8698893.1"/>
    </source>
</evidence>
<keyword evidence="2" id="KW-1185">Reference proteome</keyword>
<accession>A0AAD4Q1T6</accession>
<dbReference type="PANTHER" id="PTHR48312:SF1">
    <property type="entry name" value="SULFOTRANSFERASE"/>
    <property type="match status" value="1"/>
</dbReference>
<dbReference type="GeneID" id="70239806"/>
<dbReference type="InterPro" id="IPR027417">
    <property type="entry name" value="P-loop_NTPase"/>
</dbReference>
<dbReference type="SUPFAM" id="SSF52540">
    <property type="entry name" value="P-loop containing nucleoside triphosphate hydrolases"/>
    <property type="match status" value="1"/>
</dbReference>
<reference evidence="1" key="1">
    <citation type="submission" date="2021-12" db="EMBL/GenBank/DDBJ databases">
        <title>Convergent genome expansion in fungi linked to evolution of root-endophyte symbiosis.</title>
        <authorList>
            <consortium name="DOE Joint Genome Institute"/>
            <person name="Ke Y.-H."/>
            <person name="Bonito G."/>
            <person name="Liao H.-L."/>
            <person name="Looney B."/>
            <person name="Rojas-Flechas A."/>
            <person name="Nash J."/>
            <person name="Hameed K."/>
            <person name="Schadt C."/>
            <person name="Martin F."/>
            <person name="Crous P.W."/>
            <person name="Miettinen O."/>
            <person name="Magnuson J.K."/>
            <person name="Labbe J."/>
            <person name="Jacobson D."/>
            <person name="Doktycz M.J."/>
            <person name="Veneault-Fourrey C."/>
            <person name="Kuo A."/>
            <person name="Mondo S."/>
            <person name="Calhoun S."/>
            <person name="Riley R."/>
            <person name="Ohm R."/>
            <person name="LaButti K."/>
            <person name="Andreopoulos B."/>
            <person name="Pangilinan J."/>
            <person name="Nolan M."/>
            <person name="Tritt A."/>
            <person name="Clum A."/>
            <person name="Lipzen A."/>
            <person name="Daum C."/>
            <person name="Barry K."/>
            <person name="Grigoriev I.V."/>
            <person name="Vilgalys R."/>
        </authorList>
    </citation>
    <scope>NUCLEOTIDE SEQUENCE</scope>
    <source>
        <strain evidence="1">PMI_201</strain>
    </source>
</reference>